<accession>A0ABQ8JEB3</accession>
<name>A0ABQ8JEB3_DERPT</name>
<dbReference type="Proteomes" id="UP000887458">
    <property type="component" value="Unassembled WGS sequence"/>
</dbReference>
<comment type="caution">
    <text evidence="1">The sequence shown here is derived from an EMBL/GenBank/DDBJ whole genome shotgun (WGS) entry which is preliminary data.</text>
</comment>
<reference evidence="1 2" key="2">
    <citation type="journal article" date="2022" name="Mol. Biol. Evol.">
        <title>Comparative Genomics Reveals Insights into the Divergent Evolution of Astigmatic Mites and Household Pest Adaptations.</title>
        <authorList>
            <person name="Xiong Q."/>
            <person name="Wan A.T."/>
            <person name="Liu X."/>
            <person name="Fung C.S."/>
            <person name="Xiao X."/>
            <person name="Malainual N."/>
            <person name="Hou J."/>
            <person name="Wang L."/>
            <person name="Wang M."/>
            <person name="Yang K.Y."/>
            <person name="Cui Y."/>
            <person name="Leung E.L."/>
            <person name="Nong W."/>
            <person name="Shin S.K."/>
            <person name="Au S.W."/>
            <person name="Jeong K.Y."/>
            <person name="Chew F.T."/>
            <person name="Hui J.H."/>
            <person name="Leung T.F."/>
            <person name="Tungtrongchitr A."/>
            <person name="Zhong N."/>
            <person name="Liu Z."/>
            <person name="Tsui S.K."/>
        </authorList>
    </citation>
    <scope>NUCLEOTIDE SEQUENCE [LARGE SCALE GENOMIC DNA]</scope>
    <source>
        <strain evidence="1">Derp</strain>
    </source>
</reference>
<evidence type="ECO:0000313" key="1">
    <source>
        <dbReference type="EMBL" id="KAH9420783.1"/>
    </source>
</evidence>
<organism evidence="1 2">
    <name type="scientific">Dermatophagoides pteronyssinus</name>
    <name type="common">European house dust mite</name>
    <dbReference type="NCBI Taxonomy" id="6956"/>
    <lineage>
        <taxon>Eukaryota</taxon>
        <taxon>Metazoa</taxon>
        <taxon>Ecdysozoa</taxon>
        <taxon>Arthropoda</taxon>
        <taxon>Chelicerata</taxon>
        <taxon>Arachnida</taxon>
        <taxon>Acari</taxon>
        <taxon>Acariformes</taxon>
        <taxon>Sarcoptiformes</taxon>
        <taxon>Astigmata</taxon>
        <taxon>Psoroptidia</taxon>
        <taxon>Analgoidea</taxon>
        <taxon>Pyroglyphidae</taxon>
        <taxon>Dermatophagoidinae</taxon>
        <taxon>Dermatophagoides</taxon>
    </lineage>
</organism>
<reference evidence="1 2" key="1">
    <citation type="journal article" date="2018" name="J. Allergy Clin. Immunol.">
        <title>High-quality assembly of Dermatophagoides pteronyssinus genome and transcriptome reveals a wide range of novel allergens.</title>
        <authorList>
            <person name="Liu X.Y."/>
            <person name="Yang K.Y."/>
            <person name="Wang M.Q."/>
            <person name="Kwok J.S."/>
            <person name="Zeng X."/>
            <person name="Yang Z."/>
            <person name="Xiao X.J."/>
            <person name="Lau C.P."/>
            <person name="Li Y."/>
            <person name="Huang Z.M."/>
            <person name="Ba J.G."/>
            <person name="Yim A.K."/>
            <person name="Ouyang C.Y."/>
            <person name="Ngai S.M."/>
            <person name="Chan T.F."/>
            <person name="Leung E.L."/>
            <person name="Liu L."/>
            <person name="Liu Z.G."/>
            <person name="Tsui S.K."/>
        </authorList>
    </citation>
    <scope>NUCLEOTIDE SEQUENCE [LARGE SCALE GENOMIC DNA]</scope>
    <source>
        <strain evidence="1">Derp</strain>
    </source>
</reference>
<sequence length="86" mass="10190">MNERSLFLVLPFFPPLENSSSSSYEAIRLVYDLEKLLKNHIDCFFFNSKKLTYLNNKDDLMRVKHSKFLLELKTLFNLKLTSNAKK</sequence>
<evidence type="ECO:0000313" key="2">
    <source>
        <dbReference type="Proteomes" id="UP000887458"/>
    </source>
</evidence>
<keyword evidence="2" id="KW-1185">Reference proteome</keyword>
<gene>
    <name evidence="1" type="ORF">DERP_001214</name>
</gene>
<dbReference type="EMBL" id="NJHN03000047">
    <property type="protein sequence ID" value="KAH9420783.1"/>
    <property type="molecule type" value="Genomic_DNA"/>
</dbReference>
<proteinExistence type="predicted"/>
<protein>
    <submittedName>
        <fullName evidence="1">Uncharacterized protein</fullName>
    </submittedName>
</protein>